<feature type="region of interest" description="Disordered" evidence="1">
    <location>
        <begin position="335"/>
        <end position="355"/>
    </location>
</feature>
<feature type="compositionally biased region" description="Basic residues" evidence="1">
    <location>
        <begin position="284"/>
        <end position="305"/>
    </location>
</feature>
<feature type="compositionally biased region" description="Basic and acidic residues" evidence="1">
    <location>
        <begin position="214"/>
        <end position="235"/>
    </location>
</feature>
<dbReference type="Proteomes" id="UP001146793">
    <property type="component" value="Unassembled WGS sequence"/>
</dbReference>
<feature type="compositionally biased region" description="Basic residues" evidence="1">
    <location>
        <begin position="85"/>
        <end position="100"/>
    </location>
</feature>
<dbReference type="EMBL" id="JANTQA010000036">
    <property type="protein sequence ID" value="KAJ3436510.1"/>
    <property type="molecule type" value="Genomic_DNA"/>
</dbReference>
<dbReference type="AlphaFoldDB" id="A0AAV7Z8X8"/>
<gene>
    <name evidence="2" type="ORF">M0812_18568</name>
</gene>
<comment type="caution">
    <text evidence="2">The sequence shown here is derived from an EMBL/GenBank/DDBJ whole genome shotgun (WGS) entry which is preliminary data.</text>
</comment>
<feature type="compositionally biased region" description="Basic and acidic residues" evidence="1">
    <location>
        <begin position="118"/>
        <end position="158"/>
    </location>
</feature>
<evidence type="ECO:0000256" key="1">
    <source>
        <dbReference type="SAM" id="MobiDB-lite"/>
    </source>
</evidence>
<name>A0AAV7Z8X8_9EUKA</name>
<accession>A0AAV7Z8X8</accession>
<evidence type="ECO:0000313" key="2">
    <source>
        <dbReference type="EMBL" id="KAJ3436510.1"/>
    </source>
</evidence>
<organism evidence="2 3">
    <name type="scientific">Anaeramoeba flamelloides</name>
    <dbReference type="NCBI Taxonomy" id="1746091"/>
    <lineage>
        <taxon>Eukaryota</taxon>
        <taxon>Metamonada</taxon>
        <taxon>Anaeramoebidae</taxon>
        <taxon>Anaeramoeba</taxon>
    </lineage>
</organism>
<sequence length="355" mass="42343">MFNNMYLYSNHQKRKKNTFSKHQASFLRKKQRMIEIATRKNLPKSPHKQQDLNLLAVGRRDLESYYRSHSPKKTTQSHKNIQQNQKKRRFNQQSPKKKLNIVKSPVEKKNKNIKIKKKIETEQEQEKEKQEEQKKEQKKEEEKEKGKKNKKTTEKESEIENILIDEIIPKEQSGIISKSKGEQGNGVGLGKELEDEEKIELNSILENQKNHKYKEKDRQNITNKTYEDKDKRKEEQEELLEEETSKIITEPDQPDFVKKNFSGNQKEKKTSKKKSSTISSNTTRSKKKRSQIRKKRKKRRRKKKQKMESRLLVPESWPIIGSLQPKIIKFLEKVKLKNPSSRKRKHHETDSCFIQ</sequence>
<evidence type="ECO:0000313" key="3">
    <source>
        <dbReference type="Proteomes" id="UP001146793"/>
    </source>
</evidence>
<protein>
    <submittedName>
        <fullName evidence="2">Uncharacterized protein</fullName>
    </submittedName>
</protein>
<feature type="region of interest" description="Disordered" evidence="1">
    <location>
        <begin position="67"/>
        <end position="311"/>
    </location>
</feature>
<proteinExistence type="predicted"/>
<reference evidence="2" key="1">
    <citation type="submission" date="2022-08" db="EMBL/GenBank/DDBJ databases">
        <title>Novel sulphate-reducing endosymbionts in the free-living metamonad Anaeramoeba.</title>
        <authorList>
            <person name="Jerlstrom-Hultqvist J."/>
            <person name="Cepicka I."/>
            <person name="Gallot-Lavallee L."/>
            <person name="Salas-Leiva D."/>
            <person name="Curtis B.A."/>
            <person name="Zahonova K."/>
            <person name="Pipaliya S."/>
            <person name="Dacks J."/>
            <person name="Roger A.J."/>
        </authorList>
    </citation>
    <scope>NUCLEOTIDE SEQUENCE</scope>
    <source>
        <strain evidence="2">Busselton2</strain>
    </source>
</reference>